<reference evidence="2 3" key="1">
    <citation type="submission" date="2024-09" db="EMBL/GenBank/DDBJ databases">
        <authorList>
            <person name="Sun Q."/>
            <person name="Mori K."/>
        </authorList>
    </citation>
    <scope>NUCLEOTIDE SEQUENCE [LARGE SCALE GENOMIC DNA]</scope>
    <source>
        <strain evidence="2 3">CECT 9424</strain>
    </source>
</reference>
<organism evidence="2 3">
    <name type="scientific">Roseovarius ramblicola</name>
    <dbReference type="NCBI Taxonomy" id="2022336"/>
    <lineage>
        <taxon>Bacteria</taxon>
        <taxon>Pseudomonadati</taxon>
        <taxon>Pseudomonadota</taxon>
        <taxon>Alphaproteobacteria</taxon>
        <taxon>Rhodobacterales</taxon>
        <taxon>Roseobacteraceae</taxon>
        <taxon>Roseovarius</taxon>
    </lineage>
</organism>
<evidence type="ECO:0000313" key="3">
    <source>
        <dbReference type="Proteomes" id="UP001589670"/>
    </source>
</evidence>
<accession>A0ABV5I577</accession>
<dbReference type="EMBL" id="JBHMEC010000037">
    <property type="protein sequence ID" value="MFB9151618.1"/>
    <property type="molecule type" value="Genomic_DNA"/>
</dbReference>
<feature type="chain" id="PRO_5045218499" evidence="1">
    <location>
        <begin position="18"/>
        <end position="185"/>
    </location>
</feature>
<dbReference type="Proteomes" id="UP001589670">
    <property type="component" value="Unassembled WGS sequence"/>
</dbReference>
<name>A0ABV5I577_9RHOB</name>
<sequence>MRWVGIIASLIAAPLSAGELVCPPISGVPPGFGFLAPDLEARFAAPRFPEKPAAEVPTDWIGAWRITPPEGGPAPLSSLEIQSKFGTLWLRWDPDLSDPCSADTQIPVTATSTRLTGDPQALTDARDLGLVPPVDEGQGLMSSEARAVTLGSLTLNRSGTMCHLRWTGPDGPRALQFHCISETGE</sequence>
<keyword evidence="3" id="KW-1185">Reference proteome</keyword>
<gene>
    <name evidence="2" type="ORF">ACFFU4_17855</name>
</gene>
<evidence type="ECO:0000313" key="2">
    <source>
        <dbReference type="EMBL" id="MFB9151618.1"/>
    </source>
</evidence>
<comment type="caution">
    <text evidence="2">The sequence shown here is derived from an EMBL/GenBank/DDBJ whole genome shotgun (WGS) entry which is preliminary data.</text>
</comment>
<proteinExistence type="predicted"/>
<dbReference type="RefSeq" id="WP_377071247.1">
    <property type="nucleotide sequence ID" value="NZ_JBHMEC010000037.1"/>
</dbReference>
<feature type="signal peptide" evidence="1">
    <location>
        <begin position="1"/>
        <end position="17"/>
    </location>
</feature>
<keyword evidence="1" id="KW-0732">Signal</keyword>
<protein>
    <submittedName>
        <fullName evidence="2">Uncharacterized protein</fullName>
    </submittedName>
</protein>
<evidence type="ECO:0000256" key="1">
    <source>
        <dbReference type="SAM" id="SignalP"/>
    </source>
</evidence>